<evidence type="ECO:0000256" key="11">
    <source>
        <dbReference type="ARBA" id="ARBA00023136"/>
    </source>
</evidence>
<comment type="caution">
    <text evidence="19">The sequence shown here is derived from an EMBL/GenBank/DDBJ whole genome shotgun (WGS) entry which is preliminary data.</text>
</comment>
<dbReference type="Pfam" id="PF07715">
    <property type="entry name" value="Plug"/>
    <property type="match status" value="1"/>
</dbReference>
<keyword evidence="10 15" id="KW-0798">TonB box</keyword>
<name>A0A327MEI5_9PROT</name>
<dbReference type="InterPro" id="IPR037066">
    <property type="entry name" value="Plug_dom_sf"/>
</dbReference>
<feature type="domain" description="TonB-dependent receptor plug" evidence="18">
    <location>
        <begin position="119"/>
        <end position="218"/>
    </location>
</feature>
<evidence type="ECO:0000313" key="19">
    <source>
        <dbReference type="EMBL" id="RAI60836.1"/>
    </source>
</evidence>
<feature type="compositionally biased region" description="Polar residues" evidence="16">
    <location>
        <begin position="108"/>
        <end position="119"/>
    </location>
</feature>
<proteinExistence type="inferred from homology"/>
<dbReference type="FunFam" id="2.40.170.20:FF:000005">
    <property type="entry name" value="TonB-dependent siderophore receptor"/>
    <property type="match status" value="1"/>
</dbReference>
<dbReference type="AlphaFoldDB" id="A0A327MEI5"/>
<comment type="subcellular location">
    <subcellularLocation>
        <location evidence="1 14">Cell outer membrane</location>
        <topology evidence="1 14">Multi-pass membrane protein</topology>
    </subcellularLocation>
</comment>
<dbReference type="PROSITE" id="PS52016">
    <property type="entry name" value="TONB_DEPENDENT_REC_3"/>
    <property type="match status" value="1"/>
</dbReference>
<dbReference type="NCBIfam" id="TIGR01783">
    <property type="entry name" value="TonB-siderophor"/>
    <property type="match status" value="1"/>
</dbReference>
<evidence type="ECO:0000256" key="1">
    <source>
        <dbReference type="ARBA" id="ARBA00004571"/>
    </source>
</evidence>
<organism evidence="19 20">
    <name type="scientific">Roseicella frigidaeris</name>
    <dbReference type="NCBI Taxonomy" id="2230885"/>
    <lineage>
        <taxon>Bacteria</taxon>
        <taxon>Pseudomonadati</taxon>
        <taxon>Pseudomonadota</taxon>
        <taxon>Alphaproteobacteria</taxon>
        <taxon>Acetobacterales</taxon>
        <taxon>Roseomonadaceae</taxon>
        <taxon>Roseicella</taxon>
    </lineage>
</organism>
<dbReference type="OrthoDB" id="9760333at2"/>
<dbReference type="InterPro" id="IPR000531">
    <property type="entry name" value="Beta-barrel_TonB"/>
</dbReference>
<keyword evidence="4 14" id="KW-1134">Transmembrane beta strand</keyword>
<dbReference type="InterPro" id="IPR012910">
    <property type="entry name" value="Plug_dom"/>
</dbReference>
<evidence type="ECO:0000259" key="17">
    <source>
        <dbReference type="Pfam" id="PF00593"/>
    </source>
</evidence>
<evidence type="ECO:0000256" key="16">
    <source>
        <dbReference type="SAM" id="MobiDB-lite"/>
    </source>
</evidence>
<keyword evidence="8" id="KW-0408">Iron</keyword>
<evidence type="ECO:0000256" key="8">
    <source>
        <dbReference type="ARBA" id="ARBA00023004"/>
    </source>
</evidence>
<dbReference type="GO" id="GO:0009279">
    <property type="term" value="C:cell outer membrane"/>
    <property type="evidence" value="ECO:0007669"/>
    <property type="project" value="UniProtKB-SubCell"/>
</dbReference>
<keyword evidence="20" id="KW-1185">Reference proteome</keyword>
<evidence type="ECO:0000256" key="10">
    <source>
        <dbReference type="ARBA" id="ARBA00023077"/>
    </source>
</evidence>
<dbReference type="InterPro" id="IPR036942">
    <property type="entry name" value="Beta-barrel_TonB_sf"/>
</dbReference>
<dbReference type="SUPFAM" id="SSF56935">
    <property type="entry name" value="Porins"/>
    <property type="match status" value="1"/>
</dbReference>
<evidence type="ECO:0000256" key="7">
    <source>
        <dbReference type="ARBA" id="ARBA00022729"/>
    </source>
</evidence>
<keyword evidence="5" id="KW-0410">Iron transport</keyword>
<evidence type="ECO:0000259" key="18">
    <source>
        <dbReference type="Pfam" id="PF07715"/>
    </source>
</evidence>
<keyword evidence="11 14" id="KW-0472">Membrane</keyword>
<dbReference type="Pfam" id="PF00593">
    <property type="entry name" value="TonB_dep_Rec_b-barrel"/>
    <property type="match status" value="1"/>
</dbReference>
<dbReference type="Gene3D" id="2.40.170.20">
    <property type="entry name" value="TonB-dependent receptor, beta-barrel domain"/>
    <property type="match status" value="1"/>
</dbReference>
<evidence type="ECO:0000256" key="9">
    <source>
        <dbReference type="ARBA" id="ARBA00023065"/>
    </source>
</evidence>
<protein>
    <submittedName>
        <fullName evidence="19">TonB-dependent siderophore receptor</fullName>
    </submittedName>
</protein>
<keyword evidence="12 19" id="KW-0675">Receptor</keyword>
<reference evidence="20" key="1">
    <citation type="submission" date="2018-06" db="EMBL/GenBank/DDBJ databases">
        <authorList>
            <person name="Khan S.A."/>
        </authorList>
    </citation>
    <scope>NUCLEOTIDE SEQUENCE [LARGE SCALE GENOMIC DNA]</scope>
    <source>
        <strain evidence="20">DB-1506</strain>
    </source>
</reference>
<accession>A0A327MEI5</accession>
<evidence type="ECO:0000256" key="15">
    <source>
        <dbReference type="RuleBase" id="RU003357"/>
    </source>
</evidence>
<evidence type="ECO:0000256" key="12">
    <source>
        <dbReference type="ARBA" id="ARBA00023170"/>
    </source>
</evidence>
<feature type="region of interest" description="Disordered" evidence="16">
    <location>
        <begin position="96"/>
        <end position="119"/>
    </location>
</feature>
<keyword evidence="9" id="KW-0406">Ion transport</keyword>
<dbReference type="GO" id="GO:0015891">
    <property type="term" value="P:siderophore transport"/>
    <property type="evidence" value="ECO:0007669"/>
    <property type="project" value="InterPro"/>
</dbReference>
<feature type="domain" description="TonB-dependent receptor-like beta-barrel" evidence="17">
    <location>
        <begin position="291"/>
        <end position="737"/>
    </location>
</feature>
<gene>
    <name evidence="19" type="ORF">DOO78_01525</name>
</gene>
<dbReference type="Proteomes" id="UP000249065">
    <property type="component" value="Unassembled WGS sequence"/>
</dbReference>
<dbReference type="InterPro" id="IPR010105">
    <property type="entry name" value="TonB_sidphr_rcpt"/>
</dbReference>
<dbReference type="InterPro" id="IPR039426">
    <property type="entry name" value="TonB-dep_rcpt-like"/>
</dbReference>
<sequence length="767" mass="83450">MTQCAPWMQHDGLVSRTPYCDSFSLLLRPGRSSNRNSSMADTPRHDPLVAPPRGGWLLLAGLLAAPQAATAQGAAPGDPITLPTLSIEGHAAPAETARGPVQGYVAQRSASGTKTDTPLIETPQSVSVITSDQIEALNIGSINEALRYSPGAFVSGTDYRGEYFTVRGFPADVYLDGMRVPAPVTAQSFRIEPWGMERIELLRGTSSALYGQANLGGIVNAVSKTPYLGQVNQVALQGGSFGRIQGMWDVGGRVGSGDGLLWRMVGLVRNADTEFDATKDDRIYIAPSLRWQPTKDTSVVLQASYLHDNNGVTGQWLPPQGTALYNPNGTIPRGRITGEPGWDTYRKTQLGLGYQVEHRLTEAVTLRQNLRYTYVDLDYKSIYASGLGPANQWRTVNRVASYQVPIAQSLTLDNQAEARFATGPLQHTALLGLDYRWQRVANRTWTAAATRLDVYAPVYGYMPTLPLGATSTTLNNQVQNQLGLYLQDQIRWDNWILTLTGRQDWASVDTQNKLSKASSSQDDSAFTGRVALLYASPIGVSPYVSYATSFLPTLGTMAPQRGGGTFKPTTGDQVEVGVKYQPPGTQSLFSAALFELTQQNVTTTDPFFTQYSIQTGEARSRGLELEARVAVTDGLSVIGAFTAQDTEVTKSTTNNLGRRLGTVPNHMASLWGDYSYKVTDELTLGFGAGLRYVGNIMANNAPTATSPIFHAPSYTLFDAMLRAEYRQWRLTVTGTNLGDEHYFAACYATSCSYGVGRAVYATLAYRW</sequence>
<evidence type="ECO:0000256" key="6">
    <source>
        <dbReference type="ARBA" id="ARBA00022692"/>
    </source>
</evidence>
<dbReference type="GO" id="GO:0015344">
    <property type="term" value="F:siderophore uptake transmembrane transporter activity"/>
    <property type="evidence" value="ECO:0007669"/>
    <property type="project" value="TreeGrafter"/>
</dbReference>
<dbReference type="Gene3D" id="2.170.130.10">
    <property type="entry name" value="TonB-dependent receptor, plug domain"/>
    <property type="match status" value="1"/>
</dbReference>
<keyword evidence="3 14" id="KW-0813">Transport</keyword>
<dbReference type="EMBL" id="QLIX01000001">
    <property type="protein sequence ID" value="RAI60836.1"/>
    <property type="molecule type" value="Genomic_DNA"/>
</dbReference>
<evidence type="ECO:0000256" key="13">
    <source>
        <dbReference type="ARBA" id="ARBA00023237"/>
    </source>
</evidence>
<keyword evidence="7" id="KW-0732">Signal</keyword>
<evidence type="ECO:0000256" key="2">
    <source>
        <dbReference type="ARBA" id="ARBA00009810"/>
    </source>
</evidence>
<comment type="similarity">
    <text evidence="2 14 15">Belongs to the TonB-dependent receptor family.</text>
</comment>
<keyword evidence="13 14" id="KW-0998">Cell outer membrane</keyword>
<dbReference type="PANTHER" id="PTHR32552:SF68">
    <property type="entry name" value="FERRICHROME OUTER MEMBRANE TRANSPORTER_PHAGE RECEPTOR"/>
    <property type="match status" value="1"/>
</dbReference>
<dbReference type="CDD" id="cd01347">
    <property type="entry name" value="ligand_gated_channel"/>
    <property type="match status" value="1"/>
</dbReference>
<evidence type="ECO:0000256" key="14">
    <source>
        <dbReference type="PROSITE-ProRule" id="PRU01360"/>
    </source>
</evidence>
<dbReference type="PANTHER" id="PTHR32552">
    <property type="entry name" value="FERRICHROME IRON RECEPTOR-RELATED"/>
    <property type="match status" value="1"/>
</dbReference>
<keyword evidence="6 14" id="KW-0812">Transmembrane</keyword>
<evidence type="ECO:0000256" key="5">
    <source>
        <dbReference type="ARBA" id="ARBA00022496"/>
    </source>
</evidence>
<evidence type="ECO:0000313" key="20">
    <source>
        <dbReference type="Proteomes" id="UP000249065"/>
    </source>
</evidence>
<evidence type="ECO:0000256" key="4">
    <source>
        <dbReference type="ARBA" id="ARBA00022452"/>
    </source>
</evidence>
<evidence type="ECO:0000256" key="3">
    <source>
        <dbReference type="ARBA" id="ARBA00022448"/>
    </source>
</evidence>
<dbReference type="GO" id="GO:0038023">
    <property type="term" value="F:signaling receptor activity"/>
    <property type="evidence" value="ECO:0007669"/>
    <property type="project" value="InterPro"/>
</dbReference>